<protein>
    <recommendedName>
        <fullName evidence="3">Acyl-protein synthetase LuxE domain-containing protein</fullName>
    </recommendedName>
</protein>
<gene>
    <name evidence="1" type="ORF">BKN37_05770</name>
</gene>
<sequence>MPPSAADVRAFADTPAEFFGHSWYAMQHLPAEELGALQLAALRMRFEQLRDAIPTLTAMAAEAGVTAIECLNDVVPLLFQHSVYKSYPVSLLVKNRFTALTRWLDRLTTHDLSAIDVSGCDSIDSWLDVLDAQTPLRVAHTSGTAGMMSFLPRGIGEWDQMFAAARCGLFQYSDPAGTGGRHDGEYFNLVWPLYRYGRSAIMRAPQMGLPHLLGSEERLHALRPGRMSSDSMFLAGRLRAAAARGEIDQLEINPALSVRKEQFEREQREMAETMPRFVDQIVERLRGERVWVLATWNVLYSIAEAALSKGISNVFAPDSLVSTGGGAKGAVVPNDWEQTVRTFTGVDHIQHMYVMSEITAMNKMCEHGRYHFEPWIIPFVLDPVEGSVLPREGEQTGRAAVFDLLASSYWGGYITGDEVSARFDACECGRTTPHLARRIERFSDKQGGDDKITCVASEDAHRAALEFLNERLA</sequence>
<name>A0A1S1NMR6_9MYCO</name>
<dbReference type="Proteomes" id="UP000179734">
    <property type="component" value="Unassembled WGS sequence"/>
</dbReference>
<evidence type="ECO:0008006" key="3">
    <source>
        <dbReference type="Google" id="ProtNLM"/>
    </source>
</evidence>
<organism evidence="1 2">
    <name type="scientific">Mycobacterium talmoniae</name>
    <dbReference type="NCBI Taxonomy" id="1858794"/>
    <lineage>
        <taxon>Bacteria</taxon>
        <taxon>Bacillati</taxon>
        <taxon>Actinomycetota</taxon>
        <taxon>Actinomycetes</taxon>
        <taxon>Mycobacteriales</taxon>
        <taxon>Mycobacteriaceae</taxon>
        <taxon>Mycobacterium</taxon>
    </lineage>
</organism>
<accession>A0A1S1NMR6</accession>
<evidence type="ECO:0000313" key="2">
    <source>
        <dbReference type="Proteomes" id="UP000179734"/>
    </source>
</evidence>
<dbReference type="EMBL" id="MLQM01000017">
    <property type="protein sequence ID" value="OHV05467.1"/>
    <property type="molecule type" value="Genomic_DNA"/>
</dbReference>
<dbReference type="Gene3D" id="3.40.50.12780">
    <property type="entry name" value="N-terminal domain of ligase-like"/>
    <property type="match status" value="1"/>
</dbReference>
<comment type="caution">
    <text evidence="1">The sequence shown here is derived from an EMBL/GenBank/DDBJ whole genome shotgun (WGS) entry which is preliminary data.</text>
</comment>
<proteinExistence type="predicted"/>
<dbReference type="InterPro" id="IPR042099">
    <property type="entry name" value="ANL_N_sf"/>
</dbReference>
<dbReference type="AlphaFoldDB" id="A0A1S1NMR6"/>
<reference evidence="1 2" key="1">
    <citation type="submission" date="2016-10" db="EMBL/GenBank/DDBJ databases">
        <title>Genome sequence of Mycobacterium talmonii.</title>
        <authorList>
            <person name="Greninger A.L."/>
            <person name="Elliott B."/>
            <person name="Vasireddy S."/>
            <person name="Vasireddy R."/>
        </authorList>
    </citation>
    <scope>NUCLEOTIDE SEQUENCE [LARGE SCALE GENOMIC DNA]</scope>
    <source>
        <strain evidence="2">NE-TNMC-100812</strain>
    </source>
</reference>
<evidence type="ECO:0000313" key="1">
    <source>
        <dbReference type="EMBL" id="OHV05467.1"/>
    </source>
</evidence>
<keyword evidence="2" id="KW-1185">Reference proteome</keyword>